<dbReference type="EMBL" id="AUSU01001789">
    <property type="protein sequence ID" value="EPS70182.1"/>
    <property type="molecule type" value="Genomic_DNA"/>
</dbReference>
<gene>
    <name evidence="2" type="ORF">M569_04580</name>
</gene>
<protein>
    <submittedName>
        <fullName evidence="2">Uncharacterized protein</fullName>
    </submittedName>
</protein>
<dbReference type="OrthoDB" id="2014825at2759"/>
<reference evidence="2 3" key="1">
    <citation type="journal article" date="2013" name="BMC Genomics">
        <title>The miniature genome of a carnivorous plant Genlisea aurea contains a low number of genes and short non-coding sequences.</title>
        <authorList>
            <person name="Leushkin E.V."/>
            <person name="Sutormin R.A."/>
            <person name="Nabieva E.R."/>
            <person name="Penin A.A."/>
            <person name="Kondrashov A.S."/>
            <person name="Logacheva M.D."/>
        </authorList>
    </citation>
    <scope>NUCLEOTIDE SEQUENCE [LARGE SCALE GENOMIC DNA]</scope>
</reference>
<dbReference type="GO" id="GO:0046921">
    <property type="term" value="F:alpha-(1-&gt;6)-fucosyltransferase activity"/>
    <property type="evidence" value="ECO:0007669"/>
    <property type="project" value="TreeGrafter"/>
</dbReference>
<name>S8EC83_9LAMI</name>
<proteinExistence type="predicted"/>
<feature type="region of interest" description="Disordered" evidence="1">
    <location>
        <begin position="1"/>
        <end position="23"/>
    </location>
</feature>
<organism evidence="2 3">
    <name type="scientific">Genlisea aurea</name>
    <dbReference type="NCBI Taxonomy" id="192259"/>
    <lineage>
        <taxon>Eukaryota</taxon>
        <taxon>Viridiplantae</taxon>
        <taxon>Streptophyta</taxon>
        <taxon>Embryophyta</taxon>
        <taxon>Tracheophyta</taxon>
        <taxon>Spermatophyta</taxon>
        <taxon>Magnoliopsida</taxon>
        <taxon>eudicotyledons</taxon>
        <taxon>Gunneridae</taxon>
        <taxon>Pentapetalae</taxon>
        <taxon>asterids</taxon>
        <taxon>lamiids</taxon>
        <taxon>Lamiales</taxon>
        <taxon>Lentibulariaceae</taxon>
        <taxon>Genlisea</taxon>
    </lineage>
</organism>
<dbReference type="PANTHER" id="PTHR13132:SF29">
    <property type="entry name" value="ALPHA-(1,6)-FUCOSYLTRANSFERASE"/>
    <property type="match status" value="1"/>
</dbReference>
<evidence type="ECO:0000313" key="3">
    <source>
        <dbReference type="Proteomes" id="UP000015453"/>
    </source>
</evidence>
<accession>S8EC83</accession>
<dbReference type="GO" id="GO:0006487">
    <property type="term" value="P:protein N-linked glycosylation"/>
    <property type="evidence" value="ECO:0007669"/>
    <property type="project" value="TreeGrafter"/>
</dbReference>
<comment type="caution">
    <text evidence="2">The sequence shown here is derived from an EMBL/GenBank/DDBJ whole genome shotgun (WGS) entry which is preliminary data.</text>
</comment>
<dbReference type="PANTHER" id="PTHR13132">
    <property type="entry name" value="ALPHA- 1,6 -FUCOSYLTRANSFERASE"/>
    <property type="match status" value="1"/>
</dbReference>
<sequence length="261" mass="29555">MSYGAGADFPGLSNSKPTSAINKGLDENVSSLYKAWSKLLSDSSQSSSSGEDDSEYESPPHFENCRMLIEMNHRLDTRLRNGSYPPWTIWKGKLDDLPLGERDEQLKYYRDQIIAEGNYPPWVSGSDVENYPMTRKVQRDLWLHQHPVSCNDPSVKFLLADWERSPGFGIGAQLAGMTGLLAIAVNEKRVLVTGYYNRADHDGCKGSSRSSWSCYFFPETSTECKNRALELMNETLAWQKGLMTRKENYTSKDIWSGRTPK</sequence>
<keyword evidence="3" id="KW-1185">Reference proteome</keyword>
<feature type="compositionally biased region" description="Polar residues" evidence="1">
    <location>
        <begin position="12"/>
        <end position="21"/>
    </location>
</feature>
<dbReference type="Proteomes" id="UP000015453">
    <property type="component" value="Unassembled WGS sequence"/>
</dbReference>
<dbReference type="AlphaFoldDB" id="S8EC83"/>
<evidence type="ECO:0000313" key="2">
    <source>
        <dbReference type="EMBL" id="EPS70182.1"/>
    </source>
</evidence>
<evidence type="ECO:0000256" key="1">
    <source>
        <dbReference type="SAM" id="MobiDB-lite"/>
    </source>
</evidence>